<evidence type="ECO:0000256" key="1">
    <source>
        <dbReference type="SAM" id="SignalP"/>
    </source>
</evidence>
<feature type="chain" id="PRO_5045204357" description="DUF5683 domain-containing protein" evidence="1">
    <location>
        <begin position="33"/>
        <end position="203"/>
    </location>
</feature>
<feature type="signal peptide" evidence="1">
    <location>
        <begin position="1"/>
        <end position="32"/>
    </location>
</feature>
<evidence type="ECO:0000313" key="2">
    <source>
        <dbReference type="EMBL" id="MBF9238450.1"/>
    </source>
</evidence>
<evidence type="ECO:0008006" key="4">
    <source>
        <dbReference type="Google" id="ProtNLM"/>
    </source>
</evidence>
<dbReference type="RefSeq" id="WP_196282832.1">
    <property type="nucleotide sequence ID" value="NZ_JADQDQ010000006.1"/>
</dbReference>
<keyword evidence="1" id="KW-0732">Signal</keyword>
<gene>
    <name evidence="2" type="ORF">I2I05_13675</name>
</gene>
<name>A0ABS0IJB6_9BACT</name>
<keyword evidence="3" id="KW-1185">Reference proteome</keyword>
<dbReference type="Proteomes" id="UP000597617">
    <property type="component" value="Unassembled WGS sequence"/>
</dbReference>
<evidence type="ECO:0000313" key="3">
    <source>
        <dbReference type="Proteomes" id="UP000597617"/>
    </source>
</evidence>
<comment type="caution">
    <text evidence="2">The sequence shown here is derived from an EMBL/GenBank/DDBJ whole genome shotgun (WGS) entry which is preliminary data.</text>
</comment>
<dbReference type="EMBL" id="JADQDQ010000006">
    <property type="protein sequence ID" value="MBF9238450.1"/>
    <property type="molecule type" value="Genomic_DNA"/>
</dbReference>
<protein>
    <recommendedName>
        <fullName evidence="4">DUF5683 domain-containing protein</fullName>
    </recommendedName>
</protein>
<accession>A0ABS0IJB6</accession>
<organism evidence="2 3">
    <name type="scientific">Hymenobacter jeongseonensis</name>
    <dbReference type="NCBI Taxonomy" id="2791027"/>
    <lineage>
        <taxon>Bacteria</taxon>
        <taxon>Pseudomonadati</taxon>
        <taxon>Bacteroidota</taxon>
        <taxon>Cytophagia</taxon>
        <taxon>Cytophagales</taxon>
        <taxon>Hymenobacteraceae</taxon>
        <taxon>Hymenobacter</taxon>
    </lineage>
</organism>
<proteinExistence type="predicted"/>
<reference evidence="2 3" key="1">
    <citation type="submission" date="2020-11" db="EMBL/GenBank/DDBJ databases">
        <authorList>
            <person name="Kim M.K."/>
        </authorList>
    </citation>
    <scope>NUCLEOTIDE SEQUENCE [LARGE SCALE GENOMIC DNA]</scope>
    <source>
        <strain evidence="2 3">BT683</strain>
    </source>
</reference>
<sequence length="203" mass="22399">MHQNPSLSFLQQRLRVVAVVALSSSIFSAAQAQNAPATIRLSPEDATRGLNGHQHNFDFLAPGVEGYNYQTAGFFGQRLRPYLASNAESVAYLDKYRRQKTIFLIDRLVAVGSFGVYGQQIFANGEAQYFNNTQKVAIGIFATSVLATVFINRNTNTHLQRAVTAYNTGRAQIRLLPRLRPTSIGLGTAPTGQPLLALRWTVR</sequence>